<sequence>MEADSSIQQVETVIRLIIKCLANVKEYVVNRGFKNTDEEIRFFKHQKPVIVSKLIYYNAIYKIETKKPYGAKPIRNYLNNELKKLKRYFDNNLEVYKYYRTNNSFIDDQLFFKEQIRYKAKSGHVLF</sequence>
<dbReference type="EMBL" id="FNRL01000053">
    <property type="protein sequence ID" value="SEB11863.1"/>
    <property type="molecule type" value="Genomic_DNA"/>
</dbReference>
<reference evidence="2" key="1">
    <citation type="submission" date="2016-10" db="EMBL/GenBank/DDBJ databases">
        <authorList>
            <person name="Varghese N."/>
            <person name="Submissions S."/>
        </authorList>
    </citation>
    <scope>NUCLEOTIDE SEQUENCE [LARGE SCALE GENOMIC DNA]</scope>
    <source>
        <strain evidence="2">DSM 23920</strain>
    </source>
</reference>
<organism evidence="1 2">
    <name type="scientific">Chitinophaga terrae</name>
    <name type="common">ex Kim and Jung 2007</name>
    <dbReference type="NCBI Taxonomy" id="408074"/>
    <lineage>
        <taxon>Bacteria</taxon>
        <taxon>Pseudomonadati</taxon>
        <taxon>Bacteroidota</taxon>
        <taxon>Chitinophagia</taxon>
        <taxon>Chitinophagales</taxon>
        <taxon>Chitinophagaceae</taxon>
        <taxon>Chitinophaga</taxon>
    </lineage>
</organism>
<dbReference type="RefSeq" id="WP_258522525.1">
    <property type="nucleotide sequence ID" value="NZ_BKAT01000075.1"/>
</dbReference>
<dbReference type="STRING" id="408074.SAMN05660909_05622"/>
<keyword evidence="2" id="KW-1185">Reference proteome</keyword>
<evidence type="ECO:0000313" key="2">
    <source>
        <dbReference type="Proteomes" id="UP000199656"/>
    </source>
</evidence>
<accession>A0A1H4GQJ6</accession>
<proteinExistence type="predicted"/>
<evidence type="ECO:0000313" key="1">
    <source>
        <dbReference type="EMBL" id="SEB11863.1"/>
    </source>
</evidence>
<dbReference type="InterPro" id="IPR018534">
    <property type="entry name" value="Tet_reg_excision_RteC"/>
</dbReference>
<protein>
    <submittedName>
        <fullName evidence="1">RteC protein</fullName>
    </submittedName>
</protein>
<gene>
    <name evidence="1" type="ORF">SAMN05660909_05622</name>
</gene>
<dbReference type="Proteomes" id="UP000199656">
    <property type="component" value="Unassembled WGS sequence"/>
</dbReference>
<dbReference type="Pfam" id="PF09357">
    <property type="entry name" value="RteC"/>
    <property type="match status" value="1"/>
</dbReference>
<dbReference type="AlphaFoldDB" id="A0A1H4GQJ6"/>
<name>A0A1H4GQJ6_9BACT</name>